<dbReference type="PANTHER" id="PTHR31361:SF1">
    <property type="entry name" value="BETA-GLUCAN SYNTHESIS-ASSOCIATED PROTEIN KRE6-RELATED"/>
    <property type="match status" value="1"/>
</dbReference>
<comment type="similarity">
    <text evidence="2">Belongs to the SKN1/KRE6 family.</text>
</comment>
<dbReference type="GO" id="GO:0006078">
    <property type="term" value="P:(1-&gt;6)-beta-D-glucan biosynthetic process"/>
    <property type="evidence" value="ECO:0007669"/>
    <property type="project" value="TreeGrafter"/>
</dbReference>
<dbReference type="InterPro" id="IPR013320">
    <property type="entry name" value="ConA-like_dom_sf"/>
</dbReference>
<accession>A0A9W7ZU95</accession>
<comment type="subcellular location">
    <subcellularLocation>
        <location evidence="1">Membrane</location>
        <topology evidence="1">Single-pass type II membrane protein</topology>
    </subcellularLocation>
</comment>
<dbReference type="PANTHER" id="PTHR31361">
    <property type="entry name" value="BETA-GLUCAN SYNTHESIS-ASSOCIATED PROTEIN KRE6-RELATED"/>
    <property type="match status" value="1"/>
</dbReference>
<dbReference type="SUPFAM" id="SSF49899">
    <property type="entry name" value="Concanavalin A-like lectins/glucanases"/>
    <property type="match status" value="1"/>
</dbReference>
<comment type="caution">
    <text evidence="11">The sequence shown here is derived from an EMBL/GenBank/DDBJ whole genome shotgun (WGS) entry which is preliminary data.</text>
</comment>
<dbReference type="Pfam" id="PF03935">
    <property type="entry name" value="SKN1_KRE6_Sbg1"/>
    <property type="match status" value="1"/>
</dbReference>
<dbReference type="InterPro" id="IPR000757">
    <property type="entry name" value="Beta-glucanase-like"/>
</dbReference>
<proteinExistence type="inferred from homology"/>
<dbReference type="PROSITE" id="PS51762">
    <property type="entry name" value="GH16_2"/>
    <property type="match status" value="1"/>
</dbReference>
<protein>
    <recommendedName>
        <fullName evidence="10">GH16 domain-containing protein</fullName>
    </recommendedName>
</protein>
<evidence type="ECO:0000256" key="8">
    <source>
        <dbReference type="ARBA" id="ARBA00023316"/>
    </source>
</evidence>
<dbReference type="Proteomes" id="UP001150569">
    <property type="component" value="Unassembled WGS sequence"/>
</dbReference>
<keyword evidence="8" id="KW-0961">Cell wall biogenesis/degradation</keyword>
<dbReference type="GO" id="GO:0005886">
    <property type="term" value="C:plasma membrane"/>
    <property type="evidence" value="ECO:0007669"/>
    <property type="project" value="TreeGrafter"/>
</dbReference>
<dbReference type="AlphaFoldDB" id="A0A9W7ZU95"/>
<evidence type="ECO:0000256" key="9">
    <source>
        <dbReference type="SAM" id="Phobius"/>
    </source>
</evidence>
<evidence type="ECO:0000256" key="1">
    <source>
        <dbReference type="ARBA" id="ARBA00004606"/>
    </source>
</evidence>
<evidence type="ECO:0000256" key="2">
    <source>
        <dbReference type="ARBA" id="ARBA00010962"/>
    </source>
</evidence>
<keyword evidence="7" id="KW-0325">Glycoprotein</keyword>
<keyword evidence="3 9" id="KW-0812">Transmembrane</keyword>
<organism evidence="11 12">
    <name type="scientific">Tieghemiomyces parasiticus</name>
    <dbReference type="NCBI Taxonomy" id="78921"/>
    <lineage>
        <taxon>Eukaryota</taxon>
        <taxon>Fungi</taxon>
        <taxon>Fungi incertae sedis</taxon>
        <taxon>Zoopagomycota</taxon>
        <taxon>Kickxellomycotina</taxon>
        <taxon>Dimargaritomycetes</taxon>
        <taxon>Dimargaritales</taxon>
        <taxon>Dimargaritaceae</taxon>
        <taxon>Tieghemiomyces</taxon>
    </lineage>
</organism>
<evidence type="ECO:0000256" key="3">
    <source>
        <dbReference type="ARBA" id="ARBA00022692"/>
    </source>
</evidence>
<dbReference type="GO" id="GO:0015926">
    <property type="term" value="F:glucosidase activity"/>
    <property type="evidence" value="ECO:0007669"/>
    <property type="project" value="TreeGrafter"/>
</dbReference>
<sequence length="472" mass="52748">MPTLKEKLQKKVWWSPRGWCNILVLAFIILCLLGLFLVYPIVQNYVKKNKTVSGRNPTHVYQPLHPDPLPIDPDTPEEARTYTTFDGKQYQLVFSDEFNADNRTFKAGDDKYWEAVDLWYWPTMDLEYYKPEQVYTEGGNLILRMDKTPTGTLDYRSGMLQSWNKFCFQGGLIEVNVSMPFKAGVSGLWPAAWTLGNLGRAGYGATTDGLWPYTYDACDVGVLINQTNSALSYLPGQRLNKCVCTGDHPSPGKGRGAPEIDIFEASAGSNPNGATVSQSLQVAPFDHRYAINSDHVTTYSNDTTINIYVGGPYQQALSGVTPVDPAWFGGTGFQTYGFQYNTGKEGDITWFVGGKPTWGMGHGVVGPNSISGVDQRVVPEEPMYIIFNLGMAPGFSYVDLEHLEFPAAMYVDYVRVYQDPDNIAVSCDTPDFPTAEYINNHPIAYHNNNVTRWYKAEYETPDYSLDNKCPAP</sequence>
<dbReference type="Gene3D" id="2.60.120.200">
    <property type="match status" value="1"/>
</dbReference>
<evidence type="ECO:0000256" key="4">
    <source>
        <dbReference type="ARBA" id="ARBA00022968"/>
    </source>
</evidence>
<keyword evidence="12" id="KW-1185">Reference proteome</keyword>
<dbReference type="GO" id="GO:0071555">
    <property type="term" value="P:cell wall organization"/>
    <property type="evidence" value="ECO:0007669"/>
    <property type="project" value="UniProtKB-KW"/>
</dbReference>
<evidence type="ECO:0000256" key="6">
    <source>
        <dbReference type="ARBA" id="ARBA00023136"/>
    </source>
</evidence>
<evidence type="ECO:0000256" key="7">
    <source>
        <dbReference type="ARBA" id="ARBA00023180"/>
    </source>
</evidence>
<evidence type="ECO:0000256" key="5">
    <source>
        <dbReference type="ARBA" id="ARBA00022989"/>
    </source>
</evidence>
<keyword evidence="5 9" id="KW-1133">Transmembrane helix</keyword>
<feature type="transmembrane region" description="Helical" evidence="9">
    <location>
        <begin position="21"/>
        <end position="42"/>
    </location>
</feature>
<feature type="domain" description="GH16" evidence="10">
    <location>
        <begin position="83"/>
        <end position="422"/>
    </location>
</feature>
<reference evidence="11" key="1">
    <citation type="submission" date="2022-07" db="EMBL/GenBank/DDBJ databases">
        <title>Phylogenomic reconstructions and comparative analyses of Kickxellomycotina fungi.</title>
        <authorList>
            <person name="Reynolds N.K."/>
            <person name="Stajich J.E."/>
            <person name="Barry K."/>
            <person name="Grigoriev I.V."/>
            <person name="Crous P."/>
            <person name="Smith M.E."/>
        </authorList>
    </citation>
    <scope>NUCLEOTIDE SEQUENCE</scope>
    <source>
        <strain evidence="11">RSA 861</strain>
    </source>
</reference>
<keyword evidence="6 9" id="KW-0472">Membrane</keyword>
<dbReference type="OrthoDB" id="412647at2759"/>
<keyword evidence="4" id="KW-0735">Signal-anchor</keyword>
<dbReference type="EMBL" id="JANBPT010001019">
    <property type="protein sequence ID" value="KAJ1910674.1"/>
    <property type="molecule type" value="Genomic_DNA"/>
</dbReference>
<dbReference type="InterPro" id="IPR005629">
    <property type="entry name" value="Skn1/Kre6/Sbg1"/>
</dbReference>
<evidence type="ECO:0000313" key="11">
    <source>
        <dbReference type="EMBL" id="KAJ1910674.1"/>
    </source>
</evidence>
<name>A0A9W7ZU95_9FUNG</name>
<evidence type="ECO:0000259" key="10">
    <source>
        <dbReference type="PROSITE" id="PS51762"/>
    </source>
</evidence>
<gene>
    <name evidence="11" type="ORF">IWQ60_010530</name>
</gene>
<dbReference type="GO" id="GO:0005789">
    <property type="term" value="C:endoplasmic reticulum membrane"/>
    <property type="evidence" value="ECO:0007669"/>
    <property type="project" value="TreeGrafter"/>
</dbReference>
<evidence type="ECO:0000313" key="12">
    <source>
        <dbReference type="Proteomes" id="UP001150569"/>
    </source>
</evidence>